<evidence type="ECO:0000313" key="2">
    <source>
        <dbReference type="Proteomes" id="UP001596113"/>
    </source>
</evidence>
<keyword evidence="2" id="KW-1185">Reference proteome</keyword>
<protein>
    <submittedName>
        <fullName evidence="1">Uncharacterized protein</fullName>
    </submittedName>
</protein>
<name>A0ABW0HMA5_9BACL</name>
<comment type="caution">
    <text evidence="1">The sequence shown here is derived from an EMBL/GenBank/DDBJ whole genome shotgun (WGS) entry which is preliminary data.</text>
</comment>
<dbReference type="RefSeq" id="WP_378130754.1">
    <property type="nucleotide sequence ID" value="NZ_JBHSMI010000012.1"/>
</dbReference>
<organism evidence="1 2">
    <name type="scientific">Cohnella soli</name>
    <dbReference type="NCBI Taxonomy" id="425005"/>
    <lineage>
        <taxon>Bacteria</taxon>
        <taxon>Bacillati</taxon>
        <taxon>Bacillota</taxon>
        <taxon>Bacilli</taxon>
        <taxon>Bacillales</taxon>
        <taxon>Paenibacillaceae</taxon>
        <taxon>Cohnella</taxon>
    </lineage>
</organism>
<evidence type="ECO:0000313" key="1">
    <source>
        <dbReference type="EMBL" id="MFC5402369.1"/>
    </source>
</evidence>
<sequence>MSNYQSDRIDAPKCKIQDCEFPGTRDGYCQKHYYRLNKYQVNRFPRKTNLQVVLDDNPEINKWFNLIVKRGLADNMFISTDGNQELKLTIGDHTEILVLSEGLDQIEIGLRSLKEKYPEHRLNIKMFLKGVWS</sequence>
<dbReference type="EMBL" id="JBHSMI010000012">
    <property type="protein sequence ID" value="MFC5402369.1"/>
    <property type="molecule type" value="Genomic_DNA"/>
</dbReference>
<accession>A0ABW0HMA5</accession>
<dbReference type="Proteomes" id="UP001596113">
    <property type="component" value="Unassembled WGS sequence"/>
</dbReference>
<proteinExistence type="predicted"/>
<gene>
    <name evidence="1" type="ORF">ACFPOF_06430</name>
</gene>
<reference evidence="2" key="1">
    <citation type="journal article" date="2019" name="Int. J. Syst. Evol. Microbiol.">
        <title>The Global Catalogue of Microorganisms (GCM) 10K type strain sequencing project: providing services to taxonomists for standard genome sequencing and annotation.</title>
        <authorList>
            <consortium name="The Broad Institute Genomics Platform"/>
            <consortium name="The Broad Institute Genome Sequencing Center for Infectious Disease"/>
            <person name="Wu L."/>
            <person name="Ma J."/>
        </authorList>
    </citation>
    <scope>NUCLEOTIDE SEQUENCE [LARGE SCALE GENOMIC DNA]</scope>
    <source>
        <strain evidence="2">CGMCC 1.18575</strain>
    </source>
</reference>